<feature type="compositionally biased region" description="Basic and acidic residues" evidence="4">
    <location>
        <begin position="82"/>
        <end position="101"/>
    </location>
</feature>
<dbReference type="InterPro" id="IPR051185">
    <property type="entry name" value="ASPM"/>
</dbReference>
<dbReference type="GO" id="GO:0051295">
    <property type="term" value="P:establishment of meiotic spindle localization"/>
    <property type="evidence" value="ECO:0007669"/>
    <property type="project" value="TreeGrafter"/>
</dbReference>
<evidence type="ECO:0000313" key="6">
    <source>
        <dbReference type="Proteomes" id="UP000191672"/>
    </source>
</evidence>
<feature type="compositionally biased region" description="Basic residues" evidence="4">
    <location>
        <begin position="1065"/>
        <end position="1086"/>
    </location>
</feature>
<feature type="region of interest" description="Disordered" evidence="4">
    <location>
        <begin position="223"/>
        <end position="331"/>
    </location>
</feature>
<evidence type="ECO:0000256" key="4">
    <source>
        <dbReference type="SAM" id="MobiDB-lite"/>
    </source>
</evidence>
<dbReference type="Proteomes" id="UP000191672">
    <property type="component" value="Unassembled WGS sequence"/>
</dbReference>
<proteinExistence type="predicted"/>
<dbReference type="GO" id="GO:0000922">
    <property type="term" value="C:spindle pole"/>
    <property type="evidence" value="ECO:0007669"/>
    <property type="project" value="TreeGrafter"/>
</dbReference>
<accession>A0A1V6Q6F5</accession>
<keyword evidence="6" id="KW-1185">Reference proteome</keyword>
<evidence type="ECO:0008006" key="7">
    <source>
        <dbReference type="Google" id="ProtNLM"/>
    </source>
</evidence>
<dbReference type="CDD" id="cd23767">
    <property type="entry name" value="IQCD"/>
    <property type="match status" value="1"/>
</dbReference>
<feature type="region of interest" description="Disordered" evidence="4">
    <location>
        <begin position="1063"/>
        <end position="1086"/>
    </location>
</feature>
<evidence type="ECO:0000256" key="3">
    <source>
        <dbReference type="ARBA" id="ARBA00022860"/>
    </source>
</evidence>
<sequence length="1086" mass="120134">MSSFLNEPVTPRPWKSGSAGFTEHNGESDTFDSRLGENPFEATEGNDFTTEVRAPVLRGSRPQRANKTRQTFYIREENEDASAGRETRRRTAEVIKSSEGRKPSLLAQPAQRFRSNPGFPQETKHEILALPKVLVIEARNKNKPSILLGDKDLNKKTAENSLKENARRNTVYIPPDDRAVPSVFMSIFSPPKQRSGTSMSQASDKTEINRFEPQITKRQARKTLAASGQRAPLQQSLKIAQVDPTAPDIPGTGGGKENLPPGKLLLPKDKDVTSDDVPSKPLFARRSATNAAALQAPRVNRAPTQLPPASQATSVNRTSTDLSAANQTPALNGVSAVSRTSVAKQATTASQTPTEISATSQTPTANRPFAASKASASNQIHATRHRGEKKAPPMIVALGKMQGNAGNALKRPVRPAVPLSTRASLLPDRLGSFESSQNLSIDHIKTTLSEANHQFSLVVDNIAETALYEDNWLSYQETVISQLANGLFEHFDSSMATYDANAFRLGLLSIYHTAPFINLYKRLQNSLSCGYLKIPKESLTRGTRLHQNLGLKRTFLDIWLKSYDLRALVPALETVVGRQVFDDLTWLDGLNDGPGSVSSNKMVIRTVESFLETFLLRNDDIGQSTASVNDFGVGRYAKIYHRAVLRSIMLIALLDKSKECLGADFPCRLFEPSSAFKSSAGVFRALLSLLIPSCGAINRLLAHLNFRFSHKQHPLQEYNYKINIMAVDFQDGVRLARIVELLLILPQHLQSDPYASTFVSLPTGEVFSLVEGNLNLPLSQHLKFPCVSHAVKMFNVRFVLGALASQNSAATVLNSIQATDIVLGYREKTIALLWPLLGKWVLTGLVDWKDVRKEVTRLKHKAVAQLGYEAVKDENWFLGTELLDDEHAHLLQRWAGILAALRVLRVSDLTASFANGKIYRSIMDEYEPYIAGGVSESKNSSFPFSSISLQSRLQQLGCSAQFACLIAPHTTSHVLNCDTTLAALVFICSRMLSASKRARAATAIQRAWRSHSAKKMEGRREVARELAQNCATAVQVRTEVLGAVEVITRWWWEVKSRKQREKTFQRKAMRKSSARRSIGRKGVRRL</sequence>
<dbReference type="PANTHER" id="PTHR22706">
    <property type="entry name" value="ASSEMBLY FACTOR FOR SPINDLE MICROTUBULES"/>
    <property type="match status" value="1"/>
</dbReference>
<feature type="compositionally biased region" description="Basic and acidic residues" evidence="4">
    <location>
        <begin position="24"/>
        <end position="35"/>
    </location>
</feature>
<evidence type="ECO:0000313" key="5">
    <source>
        <dbReference type="EMBL" id="OQD84366.1"/>
    </source>
</evidence>
<keyword evidence="2" id="KW-0963">Cytoplasm</keyword>
<feature type="region of interest" description="Disordered" evidence="4">
    <location>
        <begin position="344"/>
        <end position="390"/>
    </location>
</feature>
<dbReference type="GO" id="GO:0005737">
    <property type="term" value="C:cytoplasm"/>
    <property type="evidence" value="ECO:0007669"/>
    <property type="project" value="UniProtKB-SubCell"/>
</dbReference>
<dbReference type="AlphaFoldDB" id="A0A1V6Q6F5"/>
<dbReference type="STRING" id="416450.A0A1V6Q6F5"/>
<organism evidence="5 6">
    <name type="scientific">Penicillium antarcticum</name>
    <dbReference type="NCBI Taxonomy" id="416450"/>
    <lineage>
        <taxon>Eukaryota</taxon>
        <taxon>Fungi</taxon>
        <taxon>Dikarya</taxon>
        <taxon>Ascomycota</taxon>
        <taxon>Pezizomycotina</taxon>
        <taxon>Eurotiomycetes</taxon>
        <taxon>Eurotiomycetidae</taxon>
        <taxon>Eurotiales</taxon>
        <taxon>Aspergillaceae</taxon>
        <taxon>Penicillium</taxon>
    </lineage>
</organism>
<dbReference type="EMBL" id="MDYN01000013">
    <property type="protein sequence ID" value="OQD84366.1"/>
    <property type="molecule type" value="Genomic_DNA"/>
</dbReference>
<comment type="subcellular location">
    <subcellularLocation>
        <location evidence="1">Cytoplasm</location>
    </subcellularLocation>
</comment>
<dbReference type="Gene3D" id="1.10.418.10">
    <property type="entry name" value="Calponin-like domain"/>
    <property type="match status" value="1"/>
</dbReference>
<feature type="compositionally biased region" description="Polar residues" evidence="4">
    <location>
        <begin position="344"/>
        <end position="365"/>
    </location>
</feature>
<protein>
    <recommendedName>
        <fullName evidence="7">Calponin-homology (CH) domain-containing protein</fullName>
    </recommendedName>
</protein>
<evidence type="ECO:0000256" key="2">
    <source>
        <dbReference type="ARBA" id="ARBA00022490"/>
    </source>
</evidence>
<gene>
    <name evidence="5" type="ORF">PENANT_c013G11068</name>
</gene>
<dbReference type="GO" id="GO:0007051">
    <property type="term" value="P:spindle organization"/>
    <property type="evidence" value="ECO:0007669"/>
    <property type="project" value="TreeGrafter"/>
</dbReference>
<dbReference type="SUPFAM" id="SSF47576">
    <property type="entry name" value="Calponin-homology domain, CH-domain"/>
    <property type="match status" value="1"/>
</dbReference>
<dbReference type="PROSITE" id="PS50096">
    <property type="entry name" value="IQ"/>
    <property type="match status" value="1"/>
</dbReference>
<feature type="compositionally biased region" description="Polar residues" evidence="4">
    <location>
        <begin position="307"/>
        <end position="331"/>
    </location>
</feature>
<comment type="caution">
    <text evidence="5">The sequence shown here is derived from an EMBL/GenBank/DDBJ whole genome shotgun (WGS) entry which is preliminary data.</text>
</comment>
<keyword evidence="3" id="KW-0112">Calmodulin-binding</keyword>
<dbReference type="InterPro" id="IPR036872">
    <property type="entry name" value="CH_dom_sf"/>
</dbReference>
<name>A0A1V6Q6F5_9EURO</name>
<reference evidence="6" key="1">
    <citation type="journal article" date="2017" name="Nat. Microbiol.">
        <title>Global analysis of biosynthetic gene clusters reveals vast potential of secondary metabolite production in Penicillium species.</title>
        <authorList>
            <person name="Nielsen J.C."/>
            <person name="Grijseels S."/>
            <person name="Prigent S."/>
            <person name="Ji B."/>
            <person name="Dainat J."/>
            <person name="Nielsen K.F."/>
            <person name="Frisvad J.C."/>
            <person name="Workman M."/>
            <person name="Nielsen J."/>
        </authorList>
    </citation>
    <scope>NUCLEOTIDE SEQUENCE [LARGE SCALE GENOMIC DNA]</scope>
    <source>
        <strain evidence="6">IBT 31811</strain>
    </source>
</reference>
<dbReference type="GO" id="GO:0005516">
    <property type="term" value="F:calmodulin binding"/>
    <property type="evidence" value="ECO:0007669"/>
    <property type="project" value="UniProtKB-KW"/>
</dbReference>
<evidence type="ECO:0000256" key="1">
    <source>
        <dbReference type="ARBA" id="ARBA00004496"/>
    </source>
</evidence>
<feature type="region of interest" description="Disordered" evidence="4">
    <location>
        <begin position="1"/>
        <end position="101"/>
    </location>
</feature>
<dbReference type="PANTHER" id="PTHR22706:SF1">
    <property type="entry name" value="ASSEMBLY FACTOR FOR SPINDLE MICROTUBULES"/>
    <property type="match status" value="1"/>
</dbReference>
<dbReference type="GO" id="GO:0000278">
    <property type="term" value="P:mitotic cell cycle"/>
    <property type="evidence" value="ECO:0007669"/>
    <property type="project" value="TreeGrafter"/>
</dbReference>